<gene>
    <name evidence="1" type="ORF">LCGC14_1876760</name>
</gene>
<reference evidence="1" key="1">
    <citation type="journal article" date="2015" name="Nature">
        <title>Complex archaea that bridge the gap between prokaryotes and eukaryotes.</title>
        <authorList>
            <person name="Spang A."/>
            <person name="Saw J.H."/>
            <person name="Jorgensen S.L."/>
            <person name="Zaremba-Niedzwiedzka K."/>
            <person name="Martijn J."/>
            <person name="Lind A.E."/>
            <person name="van Eijk R."/>
            <person name="Schleper C."/>
            <person name="Guy L."/>
            <person name="Ettema T.J."/>
        </authorList>
    </citation>
    <scope>NUCLEOTIDE SEQUENCE</scope>
</reference>
<evidence type="ECO:0000313" key="1">
    <source>
        <dbReference type="EMBL" id="KKL93231.1"/>
    </source>
</evidence>
<dbReference type="AlphaFoldDB" id="A0A0F9GRH2"/>
<sequence>MKNKAFVFFSFLLFLNACSYLESEIEQANRLAKTYQLDIKAGDTRLFFPEQFLGIGGKPPTLEMESTSLEDSSESLDGIETALEVYPEGFVSKFINAIYISGPMLMEGAEAGGTYSRNFIILANISDKNGTNFNYGNSLRGVHHELSSLIYLRSPFVNLAWQGLLPESWSPASSNYEALTQDRSIGPDYENGFLSTYGKTNIENDFNIFAEFASSEPEKLRDLAAKYPTIAKKLSLFITAYKQVYLEYRQSFEEYFTSTGLSDVAIKPDNVEITINSDFSNVKPQIIH</sequence>
<organism evidence="1">
    <name type="scientific">marine sediment metagenome</name>
    <dbReference type="NCBI Taxonomy" id="412755"/>
    <lineage>
        <taxon>unclassified sequences</taxon>
        <taxon>metagenomes</taxon>
        <taxon>ecological metagenomes</taxon>
    </lineage>
</organism>
<comment type="caution">
    <text evidence="1">The sequence shown here is derived from an EMBL/GenBank/DDBJ whole genome shotgun (WGS) entry which is preliminary data.</text>
</comment>
<evidence type="ECO:0008006" key="2">
    <source>
        <dbReference type="Google" id="ProtNLM"/>
    </source>
</evidence>
<dbReference type="EMBL" id="LAZR01019248">
    <property type="protein sequence ID" value="KKL93231.1"/>
    <property type="molecule type" value="Genomic_DNA"/>
</dbReference>
<accession>A0A0F9GRH2</accession>
<proteinExistence type="predicted"/>
<dbReference type="Gene3D" id="3.40.390.70">
    <property type="match status" value="1"/>
</dbReference>
<name>A0A0F9GRH2_9ZZZZ</name>
<protein>
    <recommendedName>
        <fullName evidence="2">Lipoprotein</fullName>
    </recommendedName>
</protein>